<organism evidence="2 3">
    <name type="scientific">Synchytrium microbalum</name>
    <dbReference type="NCBI Taxonomy" id="1806994"/>
    <lineage>
        <taxon>Eukaryota</taxon>
        <taxon>Fungi</taxon>
        <taxon>Fungi incertae sedis</taxon>
        <taxon>Chytridiomycota</taxon>
        <taxon>Chytridiomycota incertae sedis</taxon>
        <taxon>Chytridiomycetes</taxon>
        <taxon>Synchytriales</taxon>
        <taxon>Synchytriaceae</taxon>
        <taxon>Synchytrium</taxon>
    </lineage>
</organism>
<dbReference type="PANTHER" id="PTHR30411:SF4">
    <property type="entry name" value="YBAK_AMINOACYL-TRNA SYNTHETASE-ASSOCIATED DOMAIN-CONTAINING PROTEIN"/>
    <property type="match status" value="1"/>
</dbReference>
<dbReference type="GeneID" id="42002280"/>
<dbReference type="PANTHER" id="PTHR30411">
    <property type="entry name" value="CYTOPLASMIC PROTEIN"/>
    <property type="match status" value="1"/>
</dbReference>
<feature type="region of interest" description="Disordered" evidence="1">
    <location>
        <begin position="26"/>
        <end position="61"/>
    </location>
</feature>
<sequence>MLKLYGTKRNICPVIFRYVTLQASPHTTGMSPKTPWTNSWGSPSSSHGEAHGISSSSGTSASQIRSRIDALVTELSNIYEHPKVLKPFMTDWLERAAAEKLPADTPEGVKYVEQGCVSLGVRSEARFYHVESDYYDWSLQRRCIRLQAPSISHLCKSVIMENTHHNPTGDTLDPTNSKYYCVIVQYVAKLNTQKLINFVYTMNKSSSKPSSKRDFNLRVADEALTMTMTGHEQNGVSPIGMKTALPIILSESITKLQPPVLFLGGGHVDWKLALPVQDFIDKTRCFVVDTS</sequence>
<dbReference type="STRING" id="1806994.A0A507CCT7"/>
<protein>
    <submittedName>
        <fullName evidence="2">Proline---tRNA ligase</fullName>
    </submittedName>
</protein>
<dbReference type="Proteomes" id="UP000319731">
    <property type="component" value="Unassembled WGS sequence"/>
</dbReference>
<proteinExistence type="predicted"/>
<dbReference type="Gene3D" id="3.90.960.10">
    <property type="entry name" value="YbaK/aminoacyl-tRNA synthetase-associated domain"/>
    <property type="match status" value="1"/>
</dbReference>
<dbReference type="SUPFAM" id="SSF55826">
    <property type="entry name" value="YbaK/ProRS associated domain"/>
    <property type="match status" value="1"/>
</dbReference>
<dbReference type="CDD" id="cd04332">
    <property type="entry name" value="YbaK_like"/>
    <property type="match status" value="1"/>
</dbReference>
<gene>
    <name evidence="2" type="primary">AIM10</name>
    <name evidence="2" type="ORF">SmJEL517_g01055</name>
</gene>
<dbReference type="OrthoDB" id="1058301at2759"/>
<name>A0A507CCT7_9FUNG</name>
<dbReference type="GO" id="GO:0002161">
    <property type="term" value="F:aminoacyl-tRNA deacylase activity"/>
    <property type="evidence" value="ECO:0007669"/>
    <property type="project" value="InterPro"/>
</dbReference>
<dbReference type="RefSeq" id="XP_031027228.1">
    <property type="nucleotide sequence ID" value="XM_031166983.1"/>
</dbReference>
<reference evidence="2 3" key="1">
    <citation type="journal article" date="2019" name="Sci. Rep.">
        <title>Comparative genomics of chytrid fungi reveal insights into the obligate biotrophic and pathogenic lifestyle of Synchytrium endobioticum.</title>
        <authorList>
            <person name="van de Vossenberg B.T.L.H."/>
            <person name="Warris S."/>
            <person name="Nguyen H.D.T."/>
            <person name="van Gent-Pelzer M.P.E."/>
            <person name="Joly D.L."/>
            <person name="van de Geest H.C."/>
            <person name="Bonants P.J.M."/>
            <person name="Smith D.S."/>
            <person name="Levesque C.A."/>
            <person name="van der Lee T.A.J."/>
        </authorList>
    </citation>
    <scope>NUCLEOTIDE SEQUENCE [LARGE SCALE GENOMIC DNA]</scope>
    <source>
        <strain evidence="2 3">JEL517</strain>
    </source>
</reference>
<keyword evidence="2" id="KW-0436">Ligase</keyword>
<dbReference type="GO" id="GO:0016874">
    <property type="term" value="F:ligase activity"/>
    <property type="evidence" value="ECO:0007669"/>
    <property type="project" value="UniProtKB-KW"/>
</dbReference>
<comment type="caution">
    <text evidence="2">The sequence shown here is derived from an EMBL/GenBank/DDBJ whole genome shotgun (WGS) entry which is preliminary data.</text>
</comment>
<evidence type="ECO:0000256" key="1">
    <source>
        <dbReference type="SAM" id="MobiDB-lite"/>
    </source>
</evidence>
<dbReference type="AlphaFoldDB" id="A0A507CCT7"/>
<evidence type="ECO:0000313" key="3">
    <source>
        <dbReference type="Proteomes" id="UP000319731"/>
    </source>
</evidence>
<accession>A0A507CCT7</accession>
<evidence type="ECO:0000313" key="2">
    <source>
        <dbReference type="EMBL" id="TPX37158.1"/>
    </source>
</evidence>
<dbReference type="InterPro" id="IPR036754">
    <property type="entry name" value="YbaK/aa-tRNA-synt-asso_dom_sf"/>
</dbReference>
<dbReference type="EMBL" id="QEAO01000003">
    <property type="protein sequence ID" value="TPX37158.1"/>
    <property type="molecule type" value="Genomic_DNA"/>
</dbReference>
<feature type="compositionally biased region" description="Polar residues" evidence="1">
    <location>
        <begin position="26"/>
        <end position="47"/>
    </location>
</feature>
<keyword evidence="3" id="KW-1185">Reference proteome</keyword>